<dbReference type="Pfam" id="PF04542">
    <property type="entry name" value="Sigma70_r2"/>
    <property type="match status" value="1"/>
</dbReference>
<reference evidence="8 9" key="1">
    <citation type="submission" date="2016-10" db="EMBL/GenBank/DDBJ databases">
        <authorList>
            <person name="de Groot N.N."/>
        </authorList>
    </citation>
    <scope>NUCLEOTIDE SEQUENCE [LARGE SCALE GENOMIC DNA]</scope>
    <source>
        <strain evidence="8 9">DSM 23581</strain>
    </source>
</reference>
<protein>
    <submittedName>
        <fullName evidence="8">RNA polymerase sigma-70 factor, ECF subfamily</fullName>
    </submittedName>
</protein>
<sequence length="176" mass="20609">MSFQTSDIWNDHSSEMYFFCLKKVQNEDIAKEVLQNTFFKIHKNINQLKSPSQSRSWAFQILRNEIINYHREGLPQDDHEDLSALSSDEFKDQFCCFERFINELPPHYKTAITLVYIKGKKQSEAAELIGISLANMKARIRRAKDILKKRFNECCQFSFNDKGELIGESNCAHCED</sequence>
<dbReference type="InterPro" id="IPR036388">
    <property type="entry name" value="WH-like_DNA-bd_sf"/>
</dbReference>
<evidence type="ECO:0000256" key="4">
    <source>
        <dbReference type="ARBA" id="ARBA00023125"/>
    </source>
</evidence>
<gene>
    <name evidence="8" type="ORF">SAMN05421540_10265</name>
</gene>
<dbReference type="InterPro" id="IPR013324">
    <property type="entry name" value="RNA_pol_sigma_r3/r4-like"/>
</dbReference>
<accession>A0A1H3WMB0</accession>
<dbReference type="SUPFAM" id="SSF88946">
    <property type="entry name" value="Sigma2 domain of RNA polymerase sigma factors"/>
    <property type="match status" value="1"/>
</dbReference>
<dbReference type="EMBL" id="FNQF01000002">
    <property type="protein sequence ID" value="SDZ88307.1"/>
    <property type="molecule type" value="Genomic_DNA"/>
</dbReference>
<dbReference type="InterPro" id="IPR013249">
    <property type="entry name" value="RNA_pol_sigma70_r4_t2"/>
</dbReference>
<feature type="domain" description="RNA polymerase sigma-70 region 2" evidence="6">
    <location>
        <begin position="10"/>
        <end position="71"/>
    </location>
</feature>
<keyword evidence="2" id="KW-0805">Transcription regulation</keyword>
<dbReference type="AlphaFoldDB" id="A0A1H3WMB0"/>
<dbReference type="STRING" id="908615.SAMN05421540_10265"/>
<dbReference type="GO" id="GO:0006352">
    <property type="term" value="P:DNA-templated transcription initiation"/>
    <property type="evidence" value="ECO:0007669"/>
    <property type="project" value="InterPro"/>
</dbReference>
<evidence type="ECO:0000313" key="9">
    <source>
        <dbReference type="Proteomes" id="UP000198820"/>
    </source>
</evidence>
<dbReference type="PANTHER" id="PTHR43133">
    <property type="entry name" value="RNA POLYMERASE ECF-TYPE SIGMA FACTO"/>
    <property type="match status" value="1"/>
</dbReference>
<organism evidence="8 9">
    <name type="scientific">Psychroflexus halocasei</name>
    <dbReference type="NCBI Taxonomy" id="908615"/>
    <lineage>
        <taxon>Bacteria</taxon>
        <taxon>Pseudomonadati</taxon>
        <taxon>Bacteroidota</taxon>
        <taxon>Flavobacteriia</taxon>
        <taxon>Flavobacteriales</taxon>
        <taxon>Flavobacteriaceae</taxon>
        <taxon>Psychroflexus</taxon>
    </lineage>
</organism>
<dbReference type="GO" id="GO:0003677">
    <property type="term" value="F:DNA binding"/>
    <property type="evidence" value="ECO:0007669"/>
    <property type="project" value="UniProtKB-KW"/>
</dbReference>
<evidence type="ECO:0000256" key="2">
    <source>
        <dbReference type="ARBA" id="ARBA00023015"/>
    </source>
</evidence>
<dbReference type="Pfam" id="PF08281">
    <property type="entry name" value="Sigma70_r4_2"/>
    <property type="match status" value="1"/>
</dbReference>
<keyword evidence="3" id="KW-0731">Sigma factor</keyword>
<keyword evidence="5" id="KW-0804">Transcription</keyword>
<dbReference type="Gene3D" id="1.10.1740.10">
    <property type="match status" value="1"/>
</dbReference>
<evidence type="ECO:0000259" key="6">
    <source>
        <dbReference type="Pfam" id="PF04542"/>
    </source>
</evidence>
<feature type="domain" description="RNA polymerase sigma factor 70 region 4 type 2" evidence="7">
    <location>
        <begin position="96"/>
        <end position="144"/>
    </location>
</feature>
<dbReference type="SUPFAM" id="SSF88659">
    <property type="entry name" value="Sigma3 and sigma4 domains of RNA polymerase sigma factors"/>
    <property type="match status" value="1"/>
</dbReference>
<name>A0A1H3WMB0_9FLAO</name>
<dbReference type="NCBIfam" id="TIGR02937">
    <property type="entry name" value="sigma70-ECF"/>
    <property type="match status" value="1"/>
</dbReference>
<evidence type="ECO:0000259" key="7">
    <source>
        <dbReference type="Pfam" id="PF08281"/>
    </source>
</evidence>
<dbReference type="RefSeq" id="WP_093238971.1">
    <property type="nucleotide sequence ID" value="NZ_FNQF01000002.1"/>
</dbReference>
<comment type="similarity">
    <text evidence="1">Belongs to the sigma-70 factor family. ECF subfamily.</text>
</comment>
<keyword evidence="4" id="KW-0238">DNA-binding</keyword>
<dbReference type="InterPro" id="IPR007627">
    <property type="entry name" value="RNA_pol_sigma70_r2"/>
</dbReference>
<dbReference type="GO" id="GO:0016987">
    <property type="term" value="F:sigma factor activity"/>
    <property type="evidence" value="ECO:0007669"/>
    <property type="project" value="UniProtKB-KW"/>
</dbReference>
<dbReference type="Proteomes" id="UP000198820">
    <property type="component" value="Unassembled WGS sequence"/>
</dbReference>
<dbReference type="PANTHER" id="PTHR43133:SF8">
    <property type="entry name" value="RNA POLYMERASE SIGMA FACTOR HI_1459-RELATED"/>
    <property type="match status" value="1"/>
</dbReference>
<dbReference type="InterPro" id="IPR013325">
    <property type="entry name" value="RNA_pol_sigma_r2"/>
</dbReference>
<keyword evidence="9" id="KW-1185">Reference proteome</keyword>
<dbReference type="CDD" id="cd06171">
    <property type="entry name" value="Sigma70_r4"/>
    <property type="match status" value="1"/>
</dbReference>
<evidence type="ECO:0000256" key="5">
    <source>
        <dbReference type="ARBA" id="ARBA00023163"/>
    </source>
</evidence>
<proteinExistence type="inferred from homology"/>
<dbReference type="InterPro" id="IPR039425">
    <property type="entry name" value="RNA_pol_sigma-70-like"/>
</dbReference>
<evidence type="ECO:0000256" key="3">
    <source>
        <dbReference type="ARBA" id="ARBA00023082"/>
    </source>
</evidence>
<evidence type="ECO:0000256" key="1">
    <source>
        <dbReference type="ARBA" id="ARBA00010641"/>
    </source>
</evidence>
<dbReference type="Gene3D" id="1.10.10.10">
    <property type="entry name" value="Winged helix-like DNA-binding domain superfamily/Winged helix DNA-binding domain"/>
    <property type="match status" value="1"/>
</dbReference>
<dbReference type="InterPro" id="IPR014284">
    <property type="entry name" value="RNA_pol_sigma-70_dom"/>
</dbReference>
<evidence type="ECO:0000313" key="8">
    <source>
        <dbReference type="EMBL" id="SDZ88307.1"/>
    </source>
</evidence>